<dbReference type="EMBL" id="MU006607">
    <property type="protein sequence ID" value="KAF2742517.1"/>
    <property type="molecule type" value="Genomic_DNA"/>
</dbReference>
<dbReference type="InterPro" id="IPR032710">
    <property type="entry name" value="NTF2-like_dom_sf"/>
</dbReference>
<evidence type="ECO:0000313" key="5">
    <source>
        <dbReference type="Proteomes" id="UP000799440"/>
    </source>
</evidence>
<keyword evidence="5" id="KW-1185">Reference proteome</keyword>
<comment type="similarity">
    <text evidence="1">Belongs to the scytalone dehydratase family.</text>
</comment>
<organism evidence="4 5">
    <name type="scientific">Sporormia fimetaria CBS 119925</name>
    <dbReference type="NCBI Taxonomy" id="1340428"/>
    <lineage>
        <taxon>Eukaryota</taxon>
        <taxon>Fungi</taxon>
        <taxon>Dikarya</taxon>
        <taxon>Ascomycota</taxon>
        <taxon>Pezizomycotina</taxon>
        <taxon>Dothideomycetes</taxon>
        <taxon>Pleosporomycetidae</taxon>
        <taxon>Pleosporales</taxon>
        <taxon>Sporormiaceae</taxon>
        <taxon>Sporormia</taxon>
    </lineage>
</organism>
<keyword evidence="2" id="KW-0456">Lyase</keyword>
<name>A0A6A6UZX0_9PLEO</name>
<evidence type="ECO:0000256" key="2">
    <source>
        <dbReference type="ARBA" id="ARBA00023239"/>
    </source>
</evidence>
<dbReference type="Gene3D" id="3.10.450.50">
    <property type="match status" value="1"/>
</dbReference>
<dbReference type="GO" id="GO:0016829">
    <property type="term" value="F:lyase activity"/>
    <property type="evidence" value="ECO:0007669"/>
    <property type="project" value="UniProtKB-KW"/>
</dbReference>
<gene>
    <name evidence="4" type="ORF">M011DRAFT_522151</name>
</gene>
<dbReference type="AlphaFoldDB" id="A0A6A6UZX0"/>
<evidence type="ECO:0000259" key="3">
    <source>
        <dbReference type="Pfam" id="PF02982"/>
    </source>
</evidence>
<protein>
    <submittedName>
        <fullName evidence="4">Scytalone dehydratase</fullName>
    </submittedName>
</protein>
<proteinExistence type="inferred from homology"/>
<dbReference type="InterPro" id="IPR049884">
    <property type="entry name" value="Scytalone_dh"/>
</dbReference>
<sequence length="181" mass="20575">MGRSDRPTFEEYLDCNELAFEWARSYDEKDWDRLSRMLAPTVKVNYSGVNNSQADDMPAADFVAMMKNPLFLGDKNIDSQHMLGLAKWEKISDTEIVSQHQSRAAHMRWNEGRDRIAAKGHGHGLVKMTYRKVDGEWKWAGIATKVDFNEHEFERVFVGSAGKFDKKGNLMENGTEAAVAA</sequence>
<evidence type="ECO:0000313" key="4">
    <source>
        <dbReference type="EMBL" id="KAF2742517.1"/>
    </source>
</evidence>
<feature type="domain" description="Scytalone dehydratase-like" evidence="3">
    <location>
        <begin position="8"/>
        <end position="159"/>
    </location>
</feature>
<dbReference type="Proteomes" id="UP000799440">
    <property type="component" value="Unassembled WGS sequence"/>
</dbReference>
<accession>A0A6A6UZX0</accession>
<reference evidence="4" key="1">
    <citation type="journal article" date="2020" name="Stud. Mycol.">
        <title>101 Dothideomycetes genomes: a test case for predicting lifestyles and emergence of pathogens.</title>
        <authorList>
            <person name="Haridas S."/>
            <person name="Albert R."/>
            <person name="Binder M."/>
            <person name="Bloem J."/>
            <person name="Labutti K."/>
            <person name="Salamov A."/>
            <person name="Andreopoulos B."/>
            <person name="Baker S."/>
            <person name="Barry K."/>
            <person name="Bills G."/>
            <person name="Bluhm B."/>
            <person name="Cannon C."/>
            <person name="Castanera R."/>
            <person name="Culley D."/>
            <person name="Daum C."/>
            <person name="Ezra D."/>
            <person name="Gonzalez J."/>
            <person name="Henrissat B."/>
            <person name="Kuo A."/>
            <person name="Liang C."/>
            <person name="Lipzen A."/>
            <person name="Lutzoni F."/>
            <person name="Magnuson J."/>
            <person name="Mondo S."/>
            <person name="Nolan M."/>
            <person name="Ohm R."/>
            <person name="Pangilinan J."/>
            <person name="Park H.-J."/>
            <person name="Ramirez L."/>
            <person name="Alfaro M."/>
            <person name="Sun H."/>
            <person name="Tritt A."/>
            <person name="Yoshinaga Y."/>
            <person name="Zwiers L.-H."/>
            <person name="Turgeon B."/>
            <person name="Goodwin S."/>
            <person name="Spatafora J."/>
            <person name="Crous P."/>
            <person name="Grigoriev I."/>
        </authorList>
    </citation>
    <scope>NUCLEOTIDE SEQUENCE</scope>
    <source>
        <strain evidence="4">CBS 119925</strain>
    </source>
</reference>
<dbReference type="OrthoDB" id="5281072at2759"/>
<dbReference type="Pfam" id="PF02982">
    <property type="entry name" value="Scytalone_dh"/>
    <property type="match status" value="1"/>
</dbReference>
<dbReference type="SUPFAM" id="SSF54427">
    <property type="entry name" value="NTF2-like"/>
    <property type="match status" value="1"/>
</dbReference>
<evidence type="ECO:0000256" key="1">
    <source>
        <dbReference type="ARBA" id="ARBA00008584"/>
    </source>
</evidence>